<evidence type="ECO:0000313" key="3">
    <source>
        <dbReference type="Proteomes" id="UP001454036"/>
    </source>
</evidence>
<reference evidence="2 3" key="1">
    <citation type="submission" date="2024-01" db="EMBL/GenBank/DDBJ databases">
        <title>The complete chloroplast genome sequence of Lithospermum erythrorhizon: insights into the phylogenetic relationship among Boraginaceae species and the maternal lineages of purple gromwells.</title>
        <authorList>
            <person name="Okada T."/>
            <person name="Watanabe K."/>
        </authorList>
    </citation>
    <scope>NUCLEOTIDE SEQUENCE [LARGE SCALE GENOMIC DNA]</scope>
</reference>
<comment type="caution">
    <text evidence="2">The sequence shown here is derived from an EMBL/GenBank/DDBJ whole genome shotgun (WGS) entry which is preliminary data.</text>
</comment>
<protein>
    <recommendedName>
        <fullName evidence="4">Reverse transcriptase domain-containing protein</fullName>
    </recommendedName>
</protein>
<feature type="compositionally biased region" description="Basic and acidic residues" evidence="1">
    <location>
        <begin position="123"/>
        <end position="141"/>
    </location>
</feature>
<feature type="region of interest" description="Disordered" evidence="1">
    <location>
        <begin position="1"/>
        <end position="176"/>
    </location>
</feature>
<proteinExistence type="predicted"/>
<evidence type="ECO:0000256" key="1">
    <source>
        <dbReference type="SAM" id="MobiDB-lite"/>
    </source>
</evidence>
<sequence length="271" mass="31260">MDKEHNPQDRPGVRTRARSSLAPIANRGAPIAPNREPSKTPRLPRMAPAQQARAHSDDPRPSPGMLHPRERYVTRGQGEVRAPMGPRQNLPHHLAVSVGIHNPPIQISEHERGRGKHTRRRREQSLSEDAHTREFSYRHGYDLTPSKRSPAIPEVTSTRGSEDPRRHSDPFGTHYTPLRVPVGKIYAQIEEKKFLPRPQKIKPPPHPRDLKKYCEYHKDHGRDTDDCQLLKAEIDKLIKRGQLREFVRKDQMESPRRYREPSLGNTLMIEK</sequence>
<evidence type="ECO:0008006" key="4">
    <source>
        <dbReference type="Google" id="ProtNLM"/>
    </source>
</evidence>
<gene>
    <name evidence="2" type="ORF">LIER_00853</name>
</gene>
<feature type="region of interest" description="Disordered" evidence="1">
    <location>
        <begin position="252"/>
        <end position="271"/>
    </location>
</feature>
<feature type="compositionally biased region" description="Basic and acidic residues" evidence="1">
    <location>
        <begin position="160"/>
        <end position="169"/>
    </location>
</feature>
<dbReference type="Proteomes" id="UP001454036">
    <property type="component" value="Unassembled WGS sequence"/>
</dbReference>
<dbReference type="EMBL" id="BAABME010000074">
    <property type="protein sequence ID" value="GAA0139271.1"/>
    <property type="molecule type" value="Genomic_DNA"/>
</dbReference>
<accession>A0AAV3NKB6</accession>
<dbReference type="AlphaFoldDB" id="A0AAV3NKB6"/>
<keyword evidence="3" id="KW-1185">Reference proteome</keyword>
<feature type="compositionally biased region" description="Basic and acidic residues" evidence="1">
    <location>
        <begin position="1"/>
        <end position="12"/>
    </location>
</feature>
<name>A0AAV3NKB6_LITER</name>
<organism evidence="2 3">
    <name type="scientific">Lithospermum erythrorhizon</name>
    <name type="common">Purple gromwell</name>
    <name type="synonym">Lithospermum officinale var. erythrorhizon</name>
    <dbReference type="NCBI Taxonomy" id="34254"/>
    <lineage>
        <taxon>Eukaryota</taxon>
        <taxon>Viridiplantae</taxon>
        <taxon>Streptophyta</taxon>
        <taxon>Embryophyta</taxon>
        <taxon>Tracheophyta</taxon>
        <taxon>Spermatophyta</taxon>
        <taxon>Magnoliopsida</taxon>
        <taxon>eudicotyledons</taxon>
        <taxon>Gunneridae</taxon>
        <taxon>Pentapetalae</taxon>
        <taxon>asterids</taxon>
        <taxon>lamiids</taxon>
        <taxon>Boraginales</taxon>
        <taxon>Boraginaceae</taxon>
        <taxon>Boraginoideae</taxon>
        <taxon>Lithospermeae</taxon>
        <taxon>Lithospermum</taxon>
    </lineage>
</organism>
<feature type="compositionally biased region" description="Basic residues" evidence="1">
    <location>
        <begin position="113"/>
        <end position="122"/>
    </location>
</feature>
<evidence type="ECO:0000313" key="2">
    <source>
        <dbReference type="EMBL" id="GAA0139271.1"/>
    </source>
</evidence>